<protein>
    <submittedName>
        <fullName evidence="3">Alpha/beta fold hydrolase</fullName>
    </submittedName>
</protein>
<name>A0A857KRH7_9ACTN</name>
<feature type="compositionally biased region" description="Low complexity" evidence="1">
    <location>
        <begin position="36"/>
        <end position="45"/>
    </location>
</feature>
<dbReference type="Gene3D" id="3.40.50.1820">
    <property type="entry name" value="alpha/beta hydrolase"/>
    <property type="match status" value="1"/>
</dbReference>
<sequence length="510" mass="51793">MAVAITLAGCATGPDPGPDLVTGDDGSGAPTTSESATPAVPAVTAPTEDLAWSDCAKTTTDTFGLRPAAGTRIECATLDSPVDPDRQDGDSLTVSLTRVRNARTPAGAVPVVLTTGSDFPSTLGALLIATGPGKSLLDTNPVVAINRRGLPGSGDVDCLTRTERDTLAANGQVDTARDIAARIETLTAAASSGSDGCTEALDPTQLNFSIGEAASDIETLRRAWKVDRLALLGIGEGSDVVLAYSSRYGGRAGRIILDTPTAFGKPAKDRAQLTAGGVQTALQAFAQRCTAAGTCPLGDDPLATLTRVLADARAGRLGSLSDAQVLSAITTSLATAPSSAATIRQTATMVAAAADGNLRPMTAAAEHAADLRTSDGQLLSRCNDVTGTVGQNEIPALVTRWSKQYPLTGTDAAMTLLRCSGWGSAPPTKAPSDLPVAPVVLNTTDDPVNGGQGAKELNATLLRAGVTPISVTLEGLGYSTLANSNCAALFLKDYLGPRPVSGPTERSCSA</sequence>
<dbReference type="InterPro" id="IPR029058">
    <property type="entry name" value="AB_hydrolase_fold"/>
</dbReference>
<proteinExistence type="predicted"/>
<dbReference type="Pfam" id="PF08386">
    <property type="entry name" value="Abhydrolase_4"/>
    <property type="match status" value="1"/>
</dbReference>
<dbReference type="GO" id="GO:0016787">
    <property type="term" value="F:hydrolase activity"/>
    <property type="evidence" value="ECO:0007669"/>
    <property type="project" value="UniProtKB-KW"/>
</dbReference>
<evidence type="ECO:0000259" key="2">
    <source>
        <dbReference type="Pfam" id="PF08386"/>
    </source>
</evidence>
<dbReference type="InterPro" id="IPR013595">
    <property type="entry name" value="Pept_S33_TAP-like_C"/>
</dbReference>
<dbReference type="AlphaFoldDB" id="A0A857KRH7"/>
<feature type="domain" description="Peptidase S33 tripeptidyl aminopeptidase-like C-terminal" evidence="2">
    <location>
        <begin position="406"/>
        <end position="495"/>
    </location>
</feature>
<dbReference type="EMBL" id="CP045810">
    <property type="protein sequence ID" value="QHN41960.1"/>
    <property type="molecule type" value="Genomic_DNA"/>
</dbReference>
<organism evidence="3">
    <name type="scientific">Gordonia amarae</name>
    <dbReference type="NCBI Taxonomy" id="36821"/>
    <lineage>
        <taxon>Bacteria</taxon>
        <taxon>Bacillati</taxon>
        <taxon>Actinomycetota</taxon>
        <taxon>Actinomycetes</taxon>
        <taxon>Mycobacteriales</taxon>
        <taxon>Gordoniaceae</taxon>
        <taxon>Gordonia</taxon>
    </lineage>
</organism>
<gene>
    <name evidence="3" type="ORF">GII30_10555</name>
</gene>
<reference evidence="3" key="1">
    <citation type="journal article" date="2021" name="Nat. Microbiol.">
        <title>Cocultivation of an ultrasmall environmental parasitic bacterium with lytic ability against bacteria associated with wastewater foams.</title>
        <authorList>
            <person name="Batinovic S."/>
            <person name="Rose J.J.A."/>
            <person name="Ratcliffe J."/>
            <person name="Seviour R.J."/>
            <person name="Petrovski S."/>
        </authorList>
    </citation>
    <scope>NUCLEOTIDE SEQUENCE</scope>
    <source>
        <strain evidence="3">CON44</strain>
    </source>
</reference>
<evidence type="ECO:0000313" key="3">
    <source>
        <dbReference type="EMBL" id="QHN41960.1"/>
    </source>
</evidence>
<evidence type="ECO:0000256" key="1">
    <source>
        <dbReference type="SAM" id="MobiDB-lite"/>
    </source>
</evidence>
<keyword evidence="3" id="KW-0378">Hydrolase</keyword>
<feature type="region of interest" description="Disordered" evidence="1">
    <location>
        <begin position="7"/>
        <end position="45"/>
    </location>
</feature>
<dbReference type="SUPFAM" id="SSF53474">
    <property type="entry name" value="alpha/beta-Hydrolases"/>
    <property type="match status" value="1"/>
</dbReference>
<accession>A0A857KRH7</accession>